<dbReference type="PANTHER" id="PTHR14209:SF19">
    <property type="entry name" value="ISOAMYL ACETATE-HYDROLYZING ESTERASE 1 HOMOLOG"/>
    <property type="match status" value="1"/>
</dbReference>
<name>I7J2H5_9LACO</name>
<sequence length="187" mass="20817">MTKIILFGDSLFNGYRNGHDTDLITTGIRQLTQMDVQNRSLSGATTVEALDFLDRIDQDADLIVLEYGTNDAATDWGIKLEAYEKNLNLLVEKLRPERLILLGPAAPDPHNPEITQYYGSKRLKAYNQVAKKCAQDHGIPFVNLVAAFANLQNISSYYLEDGQHLTDKGNKILIDVVVNAIKAKLAL</sequence>
<dbReference type="InterPro" id="IPR013830">
    <property type="entry name" value="SGNH_hydro"/>
</dbReference>
<comment type="caution">
    <text evidence="2">The sequence shown here is derived from an EMBL/GenBank/DDBJ whole genome shotgun (WGS) entry which is preliminary data.</text>
</comment>
<keyword evidence="2" id="KW-0378">Hydrolase</keyword>
<feature type="domain" description="SGNH hydrolase-type esterase" evidence="1">
    <location>
        <begin position="6"/>
        <end position="172"/>
    </location>
</feature>
<dbReference type="OrthoDB" id="388542at2"/>
<dbReference type="GO" id="GO:0004064">
    <property type="term" value="F:arylesterase activity"/>
    <property type="evidence" value="ECO:0007669"/>
    <property type="project" value="UniProtKB-EC"/>
</dbReference>
<dbReference type="Proteomes" id="UP000009326">
    <property type="component" value="Unassembled WGS sequence"/>
</dbReference>
<dbReference type="EMBL" id="CAKC01000040">
    <property type="protein sequence ID" value="CCI86892.1"/>
    <property type="molecule type" value="Genomic_DNA"/>
</dbReference>
<evidence type="ECO:0000313" key="3">
    <source>
        <dbReference type="Proteomes" id="UP000009326"/>
    </source>
</evidence>
<dbReference type="EC" id="3.1.1.2" evidence="2"/>
<dbReference type="SUPFAM" id="SSF52266">
    <property type="entry name" value="SGNH hydrolase"/>
    <property type="match status" value="1"/>
</dbReference>
<accession>I7J2H5</accession>
<dbReference type="STRING" id="1423751.FC38_GL000360"/>
<dbReference type="InterPro" id="IPR036514">
    <property type="entry name" value="SGNH_hydro_sf"/>
</dbReference>
<dbReference type="PANTHER" id="PTHR14209">
    <property type="entry name" value="ISOAMYL ACETATE-HYDROLYZING ESTERASE 1"/>
    <property type="match status" value="1"/>
</dbReference>
<proteinExistence type="predicted"/>
<dbReference type="Gene3D" id="3.40.50.1110">
    <property type="entry name" value="SGNH hydrolase"/>
    <property type="match status" value="1"/>
</dbReference>
<dbReference type="AlphaFoldDB" id="I7J2H5"/>
<dbReference type="InterPro" id="IPR045136">
    <property type="entry name" value="Iah1-like"/>
</dbReference>
<evidence type="ECO:0000259" key="1">
    <source>
        <dbReference type="Pfam" id="PF13472"/>
    </source>
</evidence>
<evidence type="ECO:0000313" key="2">
    <source>
        <dbReference type="EMBL" id="CCI86892.1"/>
    </source>
</evidence>
<gene>
    <name evidence="2" type="ORF">BN52_09270</name>
</gene>
<dbReference type="Pfam" id="PF13472">
    <property type="entry name" value="Lipase_GDSL_2"/>
    <property type="match status" value="1"/>
</dbReference>
<reference evidence="2 3" key="1">
    <citation type="submission" date="2012-06" db="EMBL/GenBank/DDBJ databases">
        <title>Draft genome sequence of Lactobacillus gigeriorum CRBIP 24.85T, isolated from chicken crop.</title>
        <authorList>
            <person name="Cousin S."/>
            <person name="Ma L."/>
            <person name="Creno S."/>
            <person name="Clermont D."/>
            <person name="Loux V."/>
            <person name="Bizet C."/>
            <person name="Bouchier C."/>
        </authorList>
    </citation>
    <scope>NUCLEOTIDE SEQUENCE [LARGE SCALE GENOMIC DNA]</scope>
    <source>
        <strain evidence="3">CRBIP 24.85T</strain>
    </source>
</reference>
<organism evidence="2 3">
    <name type="scientific">Lactobacillus gigeriorum DSM 23908 = CRBIP 24.85</name>
    <dbReference type="NCBI Taxonomy" id="1423751"/>
    <lineage>
        <taxon>Bacteria</taxon>
        <taxon>Bacillati</taxon>
        <taxon>Bacillota</taxon>
        <taxon>Bacilli</taxon>
        <taxon>Lactobacillales</taxon>
        <taxon>Lactobacillaceae</taxon>
        <taxon>Lactobacillus</taxon>
    </lineage>
</organism>
<dbReference type="RefSeq" id="WP_008472964.1">
    <property type="nucleotide sequence ID" value="NZ_AYZO01000013.1"/>
</dbReference>
<protein>
    <submittedName>
        <fullName evidence="2">Arylesterase</fullName>
        <ecNumber evidence="2">3.1.1.2</ecNumber>
    </submittedName>
</protein>